<evidence type="ECO:0000313" key="4">
    <source>
        <dbReference type="Proteomes" id="UP000694925"/>
    </source>
</evidence>
<dbReference type="SUPFAM" id="SSF54995">
    <property type="entry name" value="Ribosomal protein S6"/>
    <property type="match status" value="1"/>
</dbReference>
<protein>
    <recommendedName>
        <fullName evidence="2">Small ribosomal subunit protein bS6m</fullName>
    </recommendedName>
    <alternativeName>
        <fullName evidence="3">28S ribosomal protein S6, mitochondrial</fullName>
    </alternativeName>
</protein>
<organism evidence="4 5">
    <name type="scientific">Ceratina calcarata</name>
    <dbReference type="NCBI Taxonomy" id="156304"/>
    <lineage>
        <taxon>Eukaryota</taxon>
        <taxon>Metazoa</taxon>
        <taxon>Ecdysozoa</taxon>
        <taxon>Arthropoda</taxon>
        <taxon>Hexapoda</taxon>
        <taxon>Insecta</taxon>
        <taxon>Pterygota</taxon>
        <taxon>Neoptera</taxon>
        <taxon>Endopterygota</taxon>
        <taxon>Hymenoptera</taxon>
        <taxon>Apocrita</taxon>
        <taxon>Aculeata</taxon>
        <taxon>Apoidea</taxon>
        <taxon>Anthophila</taxon>
        <taxon>Apidae</taxon>
        <taxon>Ceratina</taxon>
        <taxon>Zadontomerus</taxon>
    </lineage>
</organism>
<keyword evidence="5" id="KW-0689">Ribosomal protein</keyword>
<dbReference type="InterPro" id="IPR000529">
    <property type="entry name" value="Ribosomal_bS6"/>
</dbReference>
<dbReference type="Gene3D" id="3.30.70.60">
    <property type="match status" value="1"/>
</dbReference>
<dbReference type="AlphaFoldDB" id="A0AAJ7JAX9"/>
<accession>A0AAJ7JAX9</accession>
<dbReference type="CDD" id="cd15465">
    <property type="entry name" value="bS6_mito"/>
    <property type="match status" value="1"/>
</dbReference>
<evidence type="ECO:0000256" key="3">
    <source>
        <dbReference type="ARBA" id="ARBA00035365"/>
    </source>
</evidence>
<evidence type="ECO:0000313" key="5">
    <source>
        <dbReference type="RefSeq" id="XP_017888960.1"/>
    </source>
</evidence>
<dbReference type="KEGG" id="ccal:108630282"/>
<dbReference type="GO" id="GO:0070181">
    <property type="term" value="F:small ribosomal subunit rRNA binding"/>
    <property type="evidence" value="ECO:0007669"/>
    <property type="project" value="TreeGrafter"/>
</dbReference>
<dbReference type="Pfam" id="PF01250">
    <property type="entry name" value="Ribosomal_S6"/>
    <property type="match status" value="1"/>
</dbReference>
<dbReference type="Proteomes" id="UP000694925">
    <property type="component" value="Unplaced"/>
</dbReference>
<dbReference type="PANTHER" id="PTHR21011:SF1">
    <property type="entry name" value="SMALL RIBOSOMAL SUBUNIT PROTEIN BS6M"/>
    <property type="match status" value="1"/>
</dbReference>
<evidence type="ECO:0000256" key="2">
    <source>
        <dbReference type="ARBA" id="ARBA00035170"/>
    </source>
</evidence>
<evidence type="ECO:0000256" key="1">
    <source>
        <dbReference type="ARBA" id="ARBA00009512"/>
    </source>
</evidence>
<dbReference type="PANTHER" id="PTHR21011">
    <property type="entry name" value="MITOCHONDRIAL 28S RIBOSOMAL PROTEIN S6"/>
    <property type="match status" value="1"/>
</dbReference>
<dbReference type="InterPro" id="IPR035980">
    <property type="entry name" value="Ribosomal_bS6_sf"/>
</dbReference>
<sequence length="148" mass="17166">MPTYEMPLLLRVANKAEYMTVLKNVANSIFSTGGFIRKIENWGEKDLPCKAHTDHGNYTRAGHFMFSFDVPPASVKLIKDDCKRNLGIIKAYVYKQNELNKNMECTLHDELLPPPYRPSVQKLLETGRKFNRNKFESNSGLDYYPFKR</sequence>
<dbReference type="GO" id="GO:0003735">
    <property type="term" value="F:structural constituent of ribosome"/>
    <property type="evidence" value="ECO:0007669"/>
    <property type="project" value="InterPro"/>
</dbReference>
<keyword evidence="5" id="KW-0687">Ribonucleoprotein</keyword>
<comment type="similarity">
    <text evidence="1">Belongs to the bacterial ribosomal protein bS6 family.</text>
</comment>
<proteinExistence type="inferred from homology"/>
<dbReference type="GO" id="GO:0005763">
    <property type="term" value="C:mitochondrial small ribosomal subunit"/>
    <property type="evidence" value="ECO:0007669"/>
    <property type="project" value="TreeGrafter"/>
</dbReference>
<keyword evidence="4" id="KW-1185">Reference proteome</keyword>
<dbReference type="GO" id="GO:0006412">
    <property type="term" value="P:translation"/>
    <property type="evidence" value="ECO:0007669"/>
    <property type="project" value="InterPro"/>
</dbReference>
<dbReference type="InterPro" id="IPR014717">
    <property type="entry name" value="Transl_elong_EF1B/ribsomal_bS6"/>
</dbReference>
<name>A0AAJ7JAX9_9HYME</name>
<dbReference type="GeneID" id="108630282"/>
<dbReference type="CTD" id="64968"/>
<dbReference type="RefSeq" id="XP_017888960.1">
    <property type="nucleotide sequence ID" value="XM_018033471.2"/>
</dbReference>
<reference evidence="5" key="1">
    <citation type="submission" date="2025-08" db="UniProtKB">
        <authorList>
            <consortium name="RefSeq"/>
        </authorList>
    </citation>
    <scope>IDENTIFICATION</scope>
    <source>
        <tissue evidence="5">Whole body</tissue>
    </source>
</reference>
<gene>
    <name evidence="5" type="primary">LOC108630282</name>
</gene>